<protein>
    <submittedName>
        <fullName evidence="1">Uncharacterized protein</fullName>
    </submittedName>
</protein>
<sequence>MDTYALAWLFNMSSNPSVQTIVVQSIGALPLASIKSIKQHAKGVSELCNTLTHSLLYPIAESRFDCLTRASFCLSTAPPTFSADLRKRSKEQLSPEVYAELLASDHHDFSSETQKMIHNLVEAQFMPSADYTRIHLQPIVWGRLFWMLLPFSNLDDSLIQPLFRAIPSYYWLADYKPLPLFSGRNTLDICLTPNRDDHGVPSLEEAINKYLYPSIADAIIWCFRDEYTVFHPDPTDDFPTPQDPRLCALLTMAGSPSAQTVAMSNSLHDSFFGMVVS</sequence>
<accession>A0AA39KC77</accession>
<dbReference type="GeneID" id="85357036"/>
<evidence type="ECO:0000313" key="1">
    <source>
        <dbReference type="EMBL" id="KAK0457149.1"/>
    </source>
</evidence>
<proteinExistence type="predicted"/>
<dbReference type="EMBL" id="JAUEPS010000023">
    <property type="protein sequence ID" value="KAK0457149.1"/>
    <property type="molecule type" value="Genomic_DNA"/>
</dbReference>
<keyword evidence="2" id="KW-1185">Reference proteome</keyword>
<reference evidence="1" key="1">
    <citation type="submission" date="2023-06" db="EMBL/GenBank/DDBJ databases">
        <authorList>
            <consortium name="Lawrence Berkeley National Laboratory"/>
            <person name="Ahrendt S."/>
            <person name="Sahu N."/>
            <person name="Indic B."/>
            <person name="Wong-Bajracharya J."/>
            <person name="Merenyi Z."/>
            <person name="Ke H.-M."/>
            <person name="Monk M."/>
            <person name="Kocsube S."/>
            <person name="Drula E."/>
            <person name="Lipzen A."/>
            <person name="Balint B."/>
            <person name="Henrissat B."/>
            <person name="Andreopoulos B."/>
            <person name="Martin F.M."/>
            <person name="Harder C.B."/>
            <person name="Rigling D."/>
            <person name="Ford K.L."/>
            <person name="Foster G.D."/>
            <person name="Pangilinan J."/>
            <person name="Papanicolaou A."/>
            <person name="Barry K."/>
            <person name="LaButti K."/>
            <person name="Viragh M."/>
            <person name="Koriabine M."/>
            <person name="Yan M."/>
            <person name="Riley R."/>
            <person name="Champramary S."/>
            <person name="Plett K.L."/>
            <person name="Tsai I.J."/>
            <person name="Slot J."/>
            <person name="Sipos G."/>
            <person name="Plett J."/>
            <person name="Nagy L.G."/>
            <person name="Grigoriev I.V."/>
        </authorList>
    </citation>
    <scope>NUCLEOTIDE SEQUENCE</scope>
    <source>
        <strain evidence="1">CCBAS 213</strain>
    </source>
</reference>
<dbReference type="Proteomes" id="UP001175211">
    <property type="component" value="Unassembled WGS sequence"/>
</dbReference>
<organism evidence="1 2">
    <name type="scientific">Armillaria tabescens</name>
    <name type="common">Ringless honey mushroom</name>
    <name type="synonym">Agaricus tabescens</name>
    <dbReference type="NCBI Taxonomy" id="1929756"/>
    <lineage>
        <taxon>Eukaryota</taxon>
        <taxon>Fungi</taxon>
        <taxon>Dikarya</taxon>
        <taxon>Basidiomycota</taxon>
        <taxon>Agaricomycotina</taxon>
        <taxon>Agaricomycetes</taxon>
        <taxon>Agaricomycetidae</taxon>
        <taxon>Agaricales</taxon>
        <taxon>Marasmiineae</taxon>
        <taxon>Physalacriaceae</taxon>
        <taxon>Desarmillaria</taxon>
    </lineage>
</organism>
<gene>
    <name evidence="1" type="ORF">EV420DRAFT_1551780</name>
</gene>
<dbReference type="AlphaFoldDB" id="A0AA39KC77"/>
<comment type="caution">
    <text evidence="1">The sequence shown here is derived from an EMBL/GenBank/DDBJ whole genome shotgun (WGS) entry which is preliminary data.</text>
</comment>
<feature type="non-terminal residue" evidence="1">
    <location>
        <position position="277"/>
    </location>
</feature>
<name>A0AA39KC77_ARMTA</name>
<evidence type="ECO:0000313" key="2">
    <source>
        <dbReference type="Proteomes" id="UP001175211"/>
    </source>
</evidence>
<dbReference type="RefSeq" id="XP_060329464.1">
    <property type="nucleotide sequence ID" value="XM_060473488.1"/>
</dbReference>